<feature type="binding site" evidence="10">
    <location>
        <position position="462"/>
    </location>
    <ligand>
        <name>Zn(2+)</name>
        <dbReference type="ChEBI" id="CHEBI:29105"/>
        <note>catalytic</note>
    </ligand>
</feature>
<dbReference type="InterPro" id="IPR041645">
    <property type="entry name" value="ADAMTS_CR_2"/>
</dbReference>
<dbReference type="PANTHER" id="PTHR13723">
    <property type="entry name" value="ADAMTS A DISINTEGRIN AND METALLOPROTEASE WITH THROMBOSPONDIN MOTIFS PROTEASE"/>
    <property type="match status" value="1"/>
</dbReference>
<sequence length="843" mass="92279">MKWILFFSAISLASAGVLQKPSELLRTLHKLMSVDELGQTFGVDNSSQVEAYEVVYIRRHRIFVPEDPLQRNASPKTKRSGPHENHAHYSFAANGKNYNLKVRPNNFLMAPNMKTVVRSNGGPDKEIVEEHPRGEECHFLHYDGGLVAALSHCTDDDILASISKQHGYMIDGGKPMEIKPIPSRLRQMLRSPPDETDEIIMIGAHIVRAVDPLPHLKAHQKSCDVDTSIRMKPVLAKEPVVAESPALEKRKSKTEKGHKASGKSTGGASKNALEKSVSRKAAPNKIIELGIFIDQAAMELFMPYLGAKEYVKLRELVLAFVNAMQALYHLPSLGQRVDLSIVYMEFHAKAPATLIDSGDRGKLLDSFCAFQTKLNKPSDNDAEHWDMALLLSGLDFYAIEGGKNNYVTMGLSTVTGVCTDIYNCVIGEFGITNQQGQPYPSTGFTSVYVMAHEIGHNLGMSHDSSGNTCPTEGFIMSPSRGVVGEATWSTCSAATLSKVTETCMNDVPTGKFPDYNHDKYGNKPGQMWSADEQCRILLRDKAAVAFFATNADIAGSCTSLKCKTPNRDGFFTSGPALPGTVCGSSLWCDGGNCVPTGRSNVITTVQGEWSDWKNKPCSSGCLTKSKGAVVSERDCDNPKPSDVLHRCEGASVKVAVCDDDQFCTGKTRVAPADYAGQQCTKFSKHVPFIDPKGTGMQAAYSDKRPWQSCAIFCKRSDREGFYTPRLDLNSLTDVSAYFPDGTWCGNNGQKDLYCLQRSCVSTDELIRSTGEKSTDLEMANNAPLTGSVHHKIPAALEDYLMLDKNGKPLKEEIDAETLKAAEKSGKSDSGYEDHDFITLKPPK</sequence>
<feature type="region of interest" description="Disordered" evidence="11">
    <location>
        <begin position="820"/>
        <end position="843"/>
    </location>
</feature>
<evidence type="ECO:0000313" key="15">
    <source>
        <dbReference type="Proteomes" id="UP000789390"/>
    </source>
</evidence>
<feature type="region of interest" description="Disordered" evidence="11">
    <location>
        <begin position="242"/>
        <end position="276"/>
    </location>
</feature>
<keyword evidence="4" id="KW-0677">Repeat</keyword>
<dbReference type="InterPro" id="IPR050439">
    <property type="entry name" value="ADAMTS_ADAMTS-like"/>
</dbReference>
<evidence type="ECO:0000256" key="11">
    <source>
        <dbReference type="SAM" id="MobiDB-lite"/>
    </source>
</evidence>
<feature type="signal peptide" evidence="12">
    <location>
        <begin position="1"/>
        <end position="15"/>
    </location>
</feature>
<dbReference type="InterPro" id="IPR024079">
    <property type="entry name" value="MetalloPept_cat_dom_sf"/>
</dbReference>
<proteinExistence type="predicted"/>
<keyword evidence="8" id="KW-1015">Disulfide bond</keyword>
<keyword evidence="2 10" id="KW-0479">Metal-binding</keyword>
<reference evidence="14" key="1">
    <citation type="submission" date="2021-11" db="EMBL/GenBank/DDBJ databases">
        <authorList>
            <person name="Schell T."/>
        </authorList>
    </citation>
    <scope>NUCLEOTIDE SEQUENCE</scope>
    <source>
        <strain evidence="14">M5</strain>
    </source>
</reference>
<dbReference type="Gene3D" id="3.40.390.10">
    <property type="entry name" value="Collagenase (Catalytic Domain)"/>
    <property type="match status" value="1"/>
</dbReference>
<evidence type="ECO:0000256" key="1">
    <source>
        <dbReference type="ARBA" id="ARBA00022670"/>
    </source>
</evidence>
<comment type="caution">
    <text evidence="14">The sequence shown here is derived from an EMBL/GenBank/DDBJ whole genome shotgun (WGS) entry which is preliminary data.</text>
</comment>
<dbReference type="SUPFAM" id="SSF55486">
    <property type="entry name" value="Metalloproteases ('zincins'), catalytic domain"/>
    <property type="match status" value="1"/>
</dbReference>
<accession>A0A8J2WMB5</accession>
<evidence type="ECO:0000256" key="4">
    <source>
        <dbReference type="ARBA" id="ARBA00022737"/>
    </source>
</evidence>
<dbReference type="PROSITE" id="PS50215">
    <property type="entry name" value="ADAM_MEPRO"/>
    <property type="match status" value="1"/>
</dbReference>
<feature type="region of interest" description="Disordered" evidence="11">
    <location>
        <begin position="67"/>
        <end position="86"/>
    </location>
</feature>
<dbReference type="GO" id="GO:0004222">
    <property type="term" value="F:metalloendopeptidase activity"/>
    <property type="evidence" value="ECO:0007669"/>
    <property type="project" value="InterPro"/>
</dbReference>
<evidence type="ECO:0000256" key="8">
    <source>
        <dbReference type="ARBA" id="ARBA00023157"/>
    </source>
</evidence>
<dbReference type="GO" id="GO:0031012">
    <property type="term" value="C:extracellular matrix"/>
    <property type="evidence" value="ECO:0007669"/>
    <property type="project" value="TreeGrafter"/>
</dbReference>
<evidence type="ECO:0000256" key="2">
    <source>
        <dbReference type="ARBA" id="ARBA00022723"/>
    </source>
</evidence>
<dbReference type="Pfam" id="PF01421">
    <property type="entry name" value="Reprolysin"/>
    <property type="match status" value="1"/>
</dbReference>
<evidence type="ECO:0000256" key="12">
    <source>
        <dbReference type="SAM" id="SignalP"/>
    </source>
</evidence>
<keyword evidence="15" id="KW-1185">Reference proteome</keyword>
<dbReference type="GO" id="GO:0006508">
    <property type="term" value="P:proteolysis"/>
    <property type="evidence" value="ECO:0007669"/>
    <property type="project" value="UniProtKB-KW"/>
</dbReference>
<dbReference type="Pfam" id="PF01562">
    <property type="entry name" value="Pep_M12B_propep"/>
    <property type="match status" value="1"/>
</dbReference>
<evidence type="ECO:0000256" key="7">
    <source>
        <dbReference type="ARBA" id="ARBA00023049"/>
    </source>
</evidence>
<name>A0A8J2WMB5_9CRUS</name>
<organism evidence="14 15">
    <name type="scientific">Daphnia galeata</name>
    <dbReference type="NCBI Taxonomy" id="27404"/>
    <lineage>
        <taxon>Eukaryota</taxon>
        <taxon>Metazoa</taxon>
        <taxon>Ecdysozoa</taxon>
        <taxon>Arthropoda</taxon>
        <taxon>Crustacea</taxon>
        <taxon>Branchiopoda</taxon>
        <taxon>Diplostraca</taxon>
        <taxon>Cladocera</taxon>
        <taxon>Anomopoda</taxon>
        <taxon>Daphniidae</taxon>
        <taxon>Daphnia</taxon>
    </lineage>
</organism>
<keyword evidence="9" id="KW-0325">Glycoprotein</keyword>
<gene>
    <name evidence="14" type="ORF">DGAL_LOCUS13607</name>
</gene>
<dbReference type="InterPro" id="IPR001590">
    <property type="entry name" value="Peptidase_M12B"/>
</dbReference>
<protein>
    <recommendedName>
        <fullName evidence="13">Peptidase M12B domain-containing protein</fullName>
    </recommendedName>
</protein>
<evidence type="ECO:0000259" key="13">
    <source>
        <dbReference type="PROSITE" id="PS50215"/>
    </source>
</evidence>
<comment type="caution">
    <text evidence="10">Lacks conserved residue(s) required for the propagation of feature annotation.</text>
</comment>
<dbReference type="Proteomes" id="UP000789390">
    <property type="component" value="Unassembled WGS sequence"/>
</dbReference>
<feature type="compositionally biased region" description="Basic and acidic residues" evidence="11">
    <location>
        <begin position="246"/>
        <end position="258"/>
    </location>
</feature>
<dbReference type="EMBL" id="CAKKLH010000299">
    <property type="protein sequence ID" value="CAH0110107.1"/>
    <property type="molecule type" value="Genomic_DNA"/>
</dbReference>
<dbReference type="Pfam" id="PF17771">
    <property type="entry name" value="ADAMTS_CR_2"/>
    <property type="match status" value="1"/>
</dbReference>
<dbReference type="InterPro" id="IPR002870">
    <property type="entry name" value="Peptidase_M12B_N"/>
</dbReference>
<dbReference type="OrthoDB" id="9942326at2759"/>
<keyword evidence="5" id="KW-0378">Hydrolase</keyword>
<feature type="binding site" evidence="10">
    <location>
        <position position="456"/>
    </location>
    <ligand>
        <name>Zn(2+)</name>
        <dbReference type="ChEBI" id="CHEBI:29105"/>
        <note>catalytic</note>
    </ligand>
</feature>
<keyword evidence="7" id="KW-0482">Metalloprotease</keyword>
<evidence type="ECO:0000256" key="5">
    <source>
        <dbReference type="ARBA" id="ARBA00022801"/>
    </source>
</evidence>
<dbReference type="GO" id="GO:0030198">
    <property type="term" value="P:extracellular matrix organization"/>
    <property type="evidence" value="ECO:0007669"/>
    <property type="project" value="TreeGrafter"/>
</dbReference>
<dbReference type="GO" id="GO:0046872">
    <property type="term" value="F:metal ion binding"/>
    <property type="evidence" value="ECO:0007669"/>
    <property type="project" value="UniProtKB-KW"/>
</dbReference>
<evidence type="ECO:0000256" key="3">
    <source>
        <dbReference type="ARBA" id="ARBA00022729"/>
    </source>
</evidence>
<keyword evidence="6 10" id="KW-0862">Zinc</keyword>
<feature type="binding site" evidence="10">
    <location>
        <position position="452"/>
    </location>
    <ligand>
        <name>Zn(2+)</name>
        <dbReference type="ChEBI" id="CHEBI:29105"/>
        <note>catalytic</note>
    </ligand>
</feature>
<feature type="domain" description="Peptidase M12B" evidence="13">
    <location>
        <begin position="285"/>
        <end position="501"/>
    </location>
</feature>
<feature type="chain" id="PRO_5035315925" description="Peptidase M12B domain-containing protein" evidence="12">
    <location>
        <begin position="16"/>
        <end position="843"/>
    </location>
</feature>
<evidence type="ECO:0000256" key="10">
    <source>
        <dbReference type="PROSITE-ProRule" id="PRU00276"/>
    </source>
</evidence>
<feature type="compositionally biased region" description="Basic and acidic residues" evidence="11">
    <location>
        <begin position="820"/>
        <end position="837"/>
    </location>
</feature>
<feature type="active site" evidence="10">
    <location>
        <position position="453"/>
    </location>
</feature>
<evidence type="ECO:0000256" key="6">
    <source>
        <dbReference type="ARBA" id="ARBA00022833"/>
    </source>
</evidence>
<dbReference type="PANTHER" id="PTHR13723:SF294">
    <property type="entry name" value="A DISINTEGRIN AND METALLOPROTEINASE WITH THROMBOSPONDIN MOTIFS 7-LIKE PROTEIN"/>
    <property type="match status" value="1"/>
</dbReference>
<dbReference type="Gene3D" id="3.40.1620.60">
    <property type="match status" value="1"/>
</dbReference>
<evidence type="ECO:0000313" key="14">
    <source>
        <dbReference type="EMBL" id="CAH0110107.1"/>
    </source>
</evidence>
<evidence type="ECO:0000256" key="9">
    <source>
        <dbReference type="ARBA" id="ARBA00023180"/>
    </source>
</evidence>
<dbReference type="AlphaFoldDB" id="A0A8J2WMB5"/>
<keyword evidence="3 12" id="KW-0732">Signal</keyword>
<keyword evidence="1" id="KW-0645">Protease</keyword>